<comment type="caution">
    <text evidence="3">The sequence shown here is derived from an EMBL/GenBank/DDBJ whole genome shotgun (WGS) entry which is preliminary data.</text>
</comment>
<comment type="similarity">
    <text evidence="1">Belongs to the RelE toxin family.</text>
</comment>
<dbReference type="Pfam" id="PF05016">
    <property type="entry name" value="ParE_toxin"/>
    <property type="match status" value="1"/>
</dbReference>
<keyword evidence="4" id="KW-1185">Reference proteome</keyword>
<reference evidence="3" key="1">
    <citation type="submission" date="2022-10" db="EMBL/GenBank/DDBJ databases">
        <title>Luteolibacter sp. GHJ8, whole genome shotgun sequencing project.</title>
        <authorList>
            <person name="Zhao G."/>
            <person name="Shen L."/>
        </authorList>
    </citation>
    <scope>NUCLEOTIDE SEQUENCE</scope>
    <source>
        <strain evidence="3">GHJ8</strain>
    </source>
</reference>
<dbReference type="InterPro" id="IPR007712">
    <property type="entry name" value="RelE/ParE_toxin"/>
</dbReference>
<accession>A0ABT3G425</accession>
<dbReference type="RefSeq" id="WP_264513828.1">
    <property type="nucleotide sequence ID" value="NZ_JAPDDR010000005.1"/>
</dbReference>
<proteinExistence type="inferred from homology"/>
<dbReference type="InterPro" id="IPR051803">
    <property type="entry name" value="TA_system_RelE-like_toxin"/>
</dbReference>
<protein>
    <submittedName>
        <fullName evidence="3">Type II toxin-antitoxin system RelE/ParE family toxin</fullName>
    </submittedName>
</protein>
<gene>
    <name evidence="3" type="ORF">OJ996_12005</name>
</gene>
<dbReference type="EMBL" id="JAPDDR010000005">
    <property type="protein sequence ID" value="MCW1914304.1"/>
    <property type="molecule type" value="Genomic_DNA"/>
</dbReference>
<evidence type="ECO:0000256" key="1">
    <source>
        <dbReference type="ARBA" id="ARBA00006226"/>
    </source>
</evidence>
<dbReference type="InterPro" id="IPR035093">
    <property type="entry name" value="RelE/ParE_toxin_dom_sf"/>
</dbReference>
<organism evidence="3 4">
    <name type="scientific">Luteolibacter rhizosphaerae</name>
    <dbReference type="NCBI Taxonomy" id="2989719"/>
    <lineage>
        <taxon>Bacteria</taxon>
        <taxon>Pseudomonadati</taxon>
        <taxon>Verrucomicrobiota</taxon>
        <taxon>Verrucomicrobiia</taxon>
        <taxon>Verrucomicrobiales</taxon>
        <taxon>Verrucomicrobiaceae</taxon>
        <taxon>Luteolibacter</taxon>
    </lineage>
</organism>
<sequence length="96" mass="11448">MRVEFNPLVEQDISAAADWYREAGGNVAARFLSELRLAFEEIGEHPERFHFDATEWRRFNMRGFPYHILFREKAESIRVMAVRHNRQSPDRGINRK</sequence>
<evidence type="ECO:0000313" key="3">
    <source>
        <dbReference type="EMBL" id="MCW1914304.1"/>
    </source>
</evidence>
<dbReference type="PANTHER" id="PTHR33755">
    <property type="entry name" value="TOXIN PARE1-RELATED"/>
    <property type="match status" value="1"/>
</dbReference>
<evidence type="ECO:0000256" key="2">
    <source>
        <dbReference type="ARBA" id="ARBA00022649"/>
    </source>
</evidence>
<keyword evidence="2" id="KW-1277">Toxin-antitoxin system</keyword>
<dbReference type="Gene3D" id="3.30.2310.20">
    <property type="entry name" value="RelE-like"/>
    <property type="match status" value="1"/>
</dbReference>
<dbReference type="PANTHER" id="PTHR33755:SF8">
    <property type="entry name" value="TOXIN PARE2"/>
    <property type="match status" value="1"/>
</dbReference>
<name>A0ABT3G425_9BACT</name>
<evidence type="ECO:0000313" key="4">
    <source>
        <dbReference type="Proteomes" id="UP001165653"/>
    </source>
</evidence>
<dbReference type="Proteomes" id="UP001165653">
    <property type="component" value="Unassembled WGS sequence"/>
</dbReference>